<dbReference type="EMBL" id="JAGYPF010000004">
    <property type="protein sequence ID" value="MBS4214880.1"/>
    <property type="molecule type" value="Genomic_DNA"/>
</dbReference>
<sequence>MQKRRVTNLIIKGINVNSLDTASGIFVGINTVNNWSSHHKNNHGFGIVYHSQVAETFSLVVDNDVIDSPMESHAVTYMDGRKDIQPIDAPTENHTVTLMDGQPEGPKQIDIKEINVNSLFTNAAVSVGDNFLNGWSAHRKTNEGTGRTAGISQLTSNTNIVIDNDVIDSPISDKFQK</sequence>
<dbReference type="Pfam" id="PF10676">
    <property type="entry name" value="gerPA"/>
    <property type="match status" value="1"/>
</dbReference>
<proteinExistence type="predicted"/>
<gene>
    <name evidence="1" type="ORF">KHA99_20750</name>
</gene>
<protein>
    <submittedName>
        <fullName evidence="1">Spore germination protein</fullName>
    </submittedName>
</protein>
<dbReference type="RefSeq" id="WP_213119383.1">
    <property type="nucleotide sequence ID" value="NZ_JAGYPF010000004.1"/>
</dbReference>
<dbReference type="InterPro" id="IPR019618">
    <property type="entry name" value="Spore_germination_GerPA"/>
</dbReference>
<evidence type="ECO:0000313" key="1">
    <source>
        <dbReference type="EMBL" id="MBS4214880.1"/>
    </source>
</evidence>
<dbReference type="AlphaFoldDB" id="A0A942U7I7"/>
<comment type="caution">
    <text evidence="1">The sequence shown here is derived from an EMBL/GenBank/DDBJ whole genome shotgun (WGS) entry which is preliminary data.</text>
</comment>
<organism evidence="1 2">
    <name type="scientific">Neobacillus rhizophilus</name>
    <dbReference type="NCBI Taxonomy" id="2833579"/>
    <lineage>
        <taxon>Bacteria</taxon>
        <taxon>Bacillati</taxon>
        <taxon>Bacillota</taxon>
        <taxon>Bacilli</taxon>
        <taxon>Bacillales</taxon>
        <taxon>Bacillaceae</taxon>
        <taxon>Neobacillus</taxon>
    </lineage>
</organism>
<keyword evidence="2" id="KW-1185">Reference proteome</keyword>
<reference evidence="1" key="1">
    <citation type="submission" date="2021-05" db="EMBL/GenBank/DDBJ databases">
        <title>Novel Bacillus species.</title>
        <authorList>
            <person name="Liu G."/>
        </authorList>
    </citation>
    <scope>NUCLEOTIDE SEQUENCE</scope>
    <source>
        <strain evidence="1">FJAT-49825</strain>
    </source>
</reference>
<evidence type="ECO:0000313" key="2">
    <source>
        <dbReference type="Proteomes" id="UP000679749"/>
    </source>
</evidence>
<accession>A0A942U7I7</accession>
<dbReference type="Proteomes" id="UP000679749">
    <property type="component" value="Unassembled WGS sequence"/>
</dbReference>
<name>A0A942U7I7_9BACI</name>